<dbReference type="FunFam" id="2.170.130.10:FF:000010">
    <property type="entry name" value="Ferripyoverdine receptor"/>
    <property type="match status" value="1"/>
</dbReference>
<dbReference type="CDD" id="cd01347">
    <property type="entry name" value="ligand_gated_channel"/>
    <property type="match status" value="1"/>
</dbReference>
<dbReference type="PANTHER" id="PTHR32552">
    <property type="entry name" value="FERRICHROME IRON RECEPTOR-RELATED"/>
    <property type="match status" value="1"/>
</dbReference>
<feature type="domain" description="TonB-dependent receptor plug" evidence="18">
    <location>
        <begin position="79"/>
        <end position="177"/>
    </location>
</feature>
<evidence type="ECO:0000256" key="8">
    <source>
        <dbReference type="ARBA" id="ARBA00023004"/>
    </source>
</evidence>
<keyword evidence="13 14" id="KW-0998">Cell outer membrane</keyword>
<dbReference type="GO" id="GO:0009279">
    <property type="term" value="C:cell outer membrane"/>
    <property type="evidence" value="ECO:0007669"/>
    <property type="project" value="UniProtKB-SubCell"/>
</dbReference>
<comment type="similarity">
    <text evidence="2 14 15">Belongs to the TonB-dependent receptor family.</text>
</comment>
<dbReference type="SUPFAM" id="SSF56935">
    <property type="entry name" value="Porins"/>
    <property type="match status" value="1"/>
</dbReference>
<evidence type="ECO:0000259" key="17">
    <source>
        <dbReference type="Pfam" id="PF00593"/>
    </source>
</evidence>
<evidence type="ECO:0000256" key="2">
    <source>
        <dbReference type="ARBA" id="ARBA00009810"/>
    </source>
</evidence>
<evidence type="ECO:0000256" key="4">
    <source>
        <dbReference type="ARBA" id="ARBA00022452"/>
    </source>
</evidence>
<keyword evidence="4 14" id="KW-1134">Transmembrane beta strand</keyword>
<evidence type="ECO:0000256" key="14">
    <source>
        <dbReference type="PROSITE-ProRule" id="PRU01360"/>
    </source>
</evidence>
<evidence type="ECO:0000313" key="19">
    <source>
        <dbReference type="EMBL" id="RSY90613.1"/>
    </source>
</evidence>
<feature type="domain" description="TonB-dependent receptor-like beta-barrel" evidence="17">
    <location>
        <begin position="263"/>
        <end position="701"/>
    </location>
</feature>
<feature type="region of interest" description="Disordered" evidence="16">
    <location>
        <begin position="1"/>
        <end position="23"/>
    </location>
</feature>
<keyword evidence="7" id="KW-0732">Signal</keyword>
<evidence type="ECO:0000256" key="15">
    <source>
        <dbReference type="RuleBase" id="RU003357"/>
    </source>
</evidence>
<dbReference type="GO" id="GO:0038023">
    <property type="term" value="F:signaling receptor activity"/>
    <property type="evidence" value="ECO:0007669"/>
    <property type="project" value="InterPro"/>
</dbReference>
<name>A0A430G8Y9_9SPHN</name>
<dbReference type="GO" id="GO:0015344">
    <property type="term" value="F:siderophore uptake transmembrane transporter activity"/>
    <property type="evidence" value="ECO:0007669"/>
    <property type="project" value="TreeGrafter"/>
</dbReference>
<dbReference type="InterPro" id="IPR000531">
    <property type="entry name" value="Beta-barrel_TonB"/>
</dbReference>
<keyword evidence="12 19" id="KW-0675">Receptor</keyword>
<keyword evidence="8" id="KW-0408">Iron</keyword>
<dbReference type="PANTHER" id="PTHR32552:SF74">
    <property type="entry name" value="HYDROXAMATE SIDEROPHORE RECEPTOR FHUE"/>
    <property type="match status" value="1"/>
</dbReference>
<accession>A0A430G8Y9</accession>
<dbReference type="PROSITE" id="PS52016">
    <property type="entry name" value="TONB_DEPENDENT_REC_3"/>
    <property type="match status" value="1"/>
</dbReference>
<dbReference type="EMBL" id="QQYZ01000001">
    <property type="protein sequence ID" value="RSY90613.1"/>
    <property type="molecule type" value="Genomic_DNA"/>
</dbReference>
<organism evidence="19 20">
    <name type="scientific">Sphingomonas koreensis</name>
    <dbReference type="NCBI Taxonomy" id="93064"/>
    <lineage>
        <taxon>Bacteria</taxon>
        <taxon>Pseudomonadati</taxon>
        <taxon>Pseudomonadota</taxon>
        <taxon>Alphaproteobacteria</taxon>
        <taxon>Sphingomonadales</taxon>
        <taxon>Sphingomonadaceae</taxon>
        <taxon>Sphingomonas</taxon>
    </lineage>
</organism>
<evidence type="ECO:0000256" key="5">
    <source>
        <dbReference type="ARBA" id="ARBA00022496"/>
    </source>
</evidence>
<dbReference type="InterPro" id="IPR036942">
    <property type="entry name" value="Beta-barrel_TonB_sf"/>
</dbReference>
<dbReference type="InterPro" id="IPR012910">
    <property type="entry name" value="Plug_dom"/>
</dbReference>
<keyword evidence="9" id="KW-0406">Ion transport</keyword>
<keyword evidence="11 14" id="KW-0472">Membrane</keyword>
<keyword evidence="10 15" id="KW-0798">TonB box</keyword>
<proteinExistence type="inferred from homology"/>
<dbReference type="Proteomes" id="UP000287746">
    <property type="component" value="Unassembled WGS sequence"/>
</dbReference>
<comment type="caution">
    <text evidence="19">The sequence shown here is derived from an EMBL/GenBank/DDBJ whole genome shotgun (WGS) entry which is preliminary data.</text>
</comment>
<dbReference type="InterPro" id="IPR039426">
    <property type="entry name" value="TonB-dep_rcpt-like"/>
</dbReference>
<keyword evidence="5" id="KW-0410">Iron transport</keyword>
<evidence type="ECO:0000256" key="1">
    <source>
        <dbReference type="ARBA" id="ARBA00004571"/>
    </source>
</evidence>
<evidence type="ECO:0000256" key="9">
    <source>
        <dbReference type="ARBA" id="ARBA00023065"/>
    </source>
</evidence>
<dbReference type="InterPro" id="IPR010105">
    <property type="entry name" value="TonB_sidphr_rcpt"/>
</dbReference>
<evidence type="ECO:0000313" key="20">
    <source>
        <dbReference type="Proteomes" id="UP000287746"/>
    </source>
</evidence>
<keyword evidence="6 14" id="KW-0812">Transmembrane</keyword>
<evidence type="ECO:0000256" key="10">
    <source>
        <dbReference type="ARBA" id="ARBA00023077"/>
    </source>
</evidence>
<evidence type="ECO:0000259" key="18">
    <source>
        <dbReference type="Pfam" id="PF07715"/>
    </source>
</evidence>
<sequence>MLRARATRCPPLSGDPGRRSAQGISMKTTYGLLATAALGLTLPMTAQAHGDEEQKTDEIVVYGRGEEKNTLATGLDLSPRQTPQSISIVTREQLEDQAAVNVGDALAYTTGISVKAVDRGRNTLAARGFDITNYQLDGAPFATGNIGLEKNSTAIFERIEVIRGANGLLQGAGEPSATINLVRKHATSHELTGSLDLEGGSWNRFAATGDITVPITADGSVRGRLVAQYSRQDSFVDIEKSKGYLIYGVIDADLGANTRISIGASYQRDERDGTLWGQLPYWYADGTRTSWPRSKTTAASWNMWDTTEKTAFLTIDQRLGNRWSLRADVAYHEQFEDSKLLWTGGYPDRATGIGMTAEGYWFQSRPKQWNVSVSARGNFHLLGREHELIVGGNYRHLSGGWTDRKPVSIAPIGDFNLWDGSKHPEPAWGDRFRSSGFGTTGQYAVYGAARLQLLDPLKLIAGARISWWERNEEITLYTAAPYTISHKGRVTPYAGLVFDVTGNISAYASFTSIFNPQDNKDRNGDYLPPVVGNACEAGVKGEWMNGRVRASAAIFRIEQDNFAVVDQGFFVPGTTNPAMRPARGTVSEGYEAEVAGKILTGWDLSLGWSAFRAKDANGEQVQQHHPRRILRISTRYDFRGLLDGFSLGGSARWESEPPKTGVNPATQLRENVGQPAYLLVNAMARYRLNDNVSLQLNVNNLFDKRYFNNNLWFAGYVYGEPRNVRATLRLGI</sequence>
<dbReference type="InterPro" id="IPR037066">
    <property type="entry name" value="Plug_dom_sf"/>
</dbReference>
<evidence type="ECO:0000256" key="12">
    <source>
        <dbReference type="ARBA" id="ARBA00023170"/>
    </source>
</evidence>
<evidence type="ECO:0000256" key="6">
    <source>
        <dbReference type="ARBA" id="ARBA00022692"/>
    </source>
</evidence>
<dbReference type="Gene3D" id="2.170.130.10">
    <property type="entry name" value="TonB-dependent receptor, plug domain"/>
    <property type="match status" value="1"/>
</dbReference>
<reference evidence="19 20" key="1">
    <citation type="submission" date="2018-07" db="EMBL/GenBank/DDBJ databases">
        <title>Genomic and Epidemiologic Investigation of an Indolent Hospital Outbreak.</title>
        <authorList>
            <person name="Johnson R.C."/>
            <person name="Deming C."/>
            <person name="Conlan S."/>
            <person name="Zellmer C.J."/>
            <person name="Michelin A.V."/>
            <person name="Lee-Lin S."/>
            <person name="Thomas P.J."/>
            <person name="Park M."/>
            <person name="Weingarten R.A."/>
            <person name="Less J."/>
            <person name="Dekker J.P."/>
            <person name="Frank K.M."/>
            <person name="Musser K.A."/>
            <person name="Mcquiston J.R."/>
            <person name="Henderson D.K."/>
            <person name="Lau A.F."/>
            <person name="Palmore T.N."/>
            <person name="Segre J.A."/>
        </authorList>
    </citation>
    <scope>NUCLEOTIDE SEQUENCE [LARGE SCALE GENOMIC DNA]</scope>
    <source>
        <strain evidence="19 20">SK-CDC1_0717</strain>
    </source>
</reference>
<comment type="subcellular location">
    <subcellularLocation>
        <location evidence="1 14">Cell outer membrane</location>
        <topology evidence="1 14">Multi-pass membrane protein</topology>
    </subcellularLocation>
</comment>
<evidence type="ECO:0000256" key="11">
    <source>
        <dbReference type="ARBA" id="ARBA00023136"/>
    </source>
</evidence>
<evidence type="ECO:0000256" key="3">
    <source>
        <dbReference type="ARBA" id="ARBA00022448"/>
    </source>
</evidence>
<dbReference type="AlphaFoldDB" id="A0A430G8Y9"/>
<dbReference type="Pfam" id="PF07715">
    <property type="entry name" value="Plug"/>
    <property type="match status" value="1"/>
</dbReference>
<protein>
    <submittedName>
        <fullName evidence="19">TonB-dependent siderophore receptor</fullName>
    </submittedName>
</protein>
<evidence type="ECO:0000256" key="16">
    <source>
        <dbReference type="SAM" id="MobiDB-lite"/>
    </source>
</evidence>
<dbReference type="Pfam" id="PF00593">
    <property type="entry name" value="TonB_dep_Rec_b-barrel"/>
    <property type="match status" value="1"/>
</dbReference>
<dbReference type="NCBIfam" id="TIGR01783">
    <property type="entry name" value="TonB-siderophor"/>
    <property type="match status" value="1"/>
</dbReference>
<evidence type="ECO:0000256" key="13">
    <source>
        <dbReference type="ARBA" id="ARBA00023237"/>
    </source>
</evidence>
<dbReference type="GO" id="GO:0015891">
    <property type="term" value="P:siderophore transport"/>
    <property type="evidence" value="ECO:0007669"/>
    <property type="project" value="InterPro"/>
</dbReference>
<gene>
    <name evidence="19" type="ORF">DAH66_01160</name>
</gene>
<dbReference type="Gene3D" id="2.40.170.20">
    <property type="entry name" value="TonB-dependent receptor, beta-barrel domain"/>
    <property type="match status" value="1"/>
</dbReference>
<evidence type="ECO:0000256" key="7">
    <source>
        <dbReference type="ARBA" id="ARBA00022729"/>
    </source>
</evidence>
<keyword evidence="3 14" id="KW-0813">Transport</keyword>